<evidence type="ECO:0000313" key="5">
    <source>
        <dbReference type="Proteomes" id="UP000029093"/>
    </source>
</evidence>
<evidence type="ECO:0000256" key="2">
    <source>
        <dbReference type="ARBA" id="ARBA00023141"/>
    </source>
</evidence>
<dbReference type="GO" id="GO:0004764">
    <property type="term" value="F:shikimate 3-dehydrogenase (NADP+) activity"/>
    <property type="evidence" value="ECO:0007669"/>
    <property type="project" value="UniProtKB-EC"/>
</dbReference>
<dbReference type="SUPFAM" id="SSF53223">
    <property type="entry name" value="Aminoacid dehydrogenase-like, N-terminal domain"/>
    <property type="match status" value="1"/>
</dbReference>
<dbReference type="GeneID" id="303203263"/>
<dbReference type="GO" id="GO:0009073">
    <property type="term" value="P:aromatic amino acid family biosynthetic process"/>
    <property type="evidence" value="ECO:0007669"/>
    <property type="project" value="UniProtKB-KW"/>
</dbReference>
<dbReference type="EC" id="1.1.1.25" evidence="4"/>
<comment type="caution">
    <text evidence="4">The sequence shown here is derived from an EMBL/GenBank/DDBJ whole genome shotgun (WGS) entry which is preliminary data.</text>
</comment>
<proteinExistence type="predicted"/>
<keyword evidence="2" id="KW-0028">Amino-acid biosynthesis</keyword>
<organism evidence="4 5">
    <name type="scientific">Bifidobacterium boum</name>
    <dbReference type="NCBI Taxonomy" id="78343"/>
    <lineage>
        <taxon>Bacteria</taxon>
        <taxon>Bacillati</taxon>
        <taxon>Actinomycetota</taxon>
        <taxon>Actinomycetes</taxon>
        <taxon>Bifidobacteriales</taxon>
        <taxon>Bifidobacteriaceae</taxon>
        <taxon>Bifidobacterium</taxon>
    </lineage>
</organism>
<name>A0A086ZRL5_9BIFI</name>
<dbReference type="SUPFAM" id="SSF51735">
    <property type="entry name" value="NAD(P)-binding Rossmann-fold domains"/>
    <property type="match status" value="1"/>
</dbReference>
<dbReference type="PANTHER" id="PTHR21089:SF1">
    <property type="entry name" value="BIFUNCTIONAL 3-DEHYDROQUINATE DEHYDRATASE_SHIKIMATE DEHYDROGENASE, CHLOROPLASTIC"/>
    <property type="match status" value="1"/>
</dbReference>
<dbReference type="GO" id="GO:0009423">
    <property type="term" value="P:chorismate biosynthetic process"/>
    <property type="evidence" value="ECO:0007669"/>
    <property type="project" value="TreeGrafter"/>
</dbReference>
<dbReference type="Gene3D" id="3.40.50.720">
    <property type="entry name" value="NAD(P)-binding Rossmann-like Domain"/>
    <property type="match status" value="1"/>
</dbReference>
<dbReference type="AlphaFoldDB" id="A0A086ZRL5"/>
<reference evidence="4 5" key="1">
    <citation type="submission" date="2014-03" db="EMBL/GenBank/DDBJ databases">
        <title>Genomics of Bifidobacteria.</title>
        <authorList>
            <person name="Ventura M."/>
            <person name="Milani C."/>
            <person name="Lugli G.A."/>
        </authorList>
    </citation>
    <scope>NUCLEOTIDE SEQUENCE [LARGE SCALE GENOMIC DNA]</scope>
    <source>
        <strain evidence="4 5">LMG 10736</strain>
    </source>
</reference>
<keyword evidence="2" id="KW-0057">Aromatic amino acid biosynthesis</keyword>
<dbReference type="InterPro" id="IPR046346">
    <property type="entry name" value="Aminoacid_DH-like_N_sf"/>
</dbReference>
<dbReference type="InterPro" id="IPR013708">
    <property type="entry name" value="Shikimate_DH-bd_N"/>
</dbReference>
<evidence type="ECO:0000259" key="3">
    <source>
        <dbReference type="Pfam" id="PF08501"/>
    </source>
</evidence>
<keyword evidence="5" id="KW-1185">Reference proteome</keyword>
<feature type="domain" description="Shikimate dehydrogenase substrate binding N-terminal" evidence="3">
    <location>
        <begin position="19"/>
        <end position="102"/>
    </location>
</feature>
<accession>A0A086ZRL5</accession>
<dbReference type="Gene3D" id="3.40.50.10860">
    <property type="entry name" value="Leucine Dehydrogenase, chain A, domain 1"/>
    <property type="match status" value="1"/>
</dbReference>
<protein>
    <submittedName>
        <fullName evidence="4">Shikimate dehydrogenase</fullName>
        <ecNumber evidence="4">1.1.1.25</ecNumber>
    </submittedName>
</protein>
<sequence>MITIPDSFGAPTCANQCAVLGKPIAHSLSPVLHQAAYRALGLEQSWSYHRYEVGEDALAGFLGSLDDSWRGLSLTMPLKRTIQPYGVPSNTWATTLHVANTVVFDWDTPAHSAPARNAGLPLMRLYNTDVDGIDLAVRHAWQSQGTYPRTSGDISALVIGNGNTAMSAIAALAQLRTPQDVSVDGITVAARHPERNRDIVALHEHPDSAGMPGMPRIDDIISLEAAAGRIQDYQIIISTLPAHAADGLAHQLVASDLHVEGTLLDVAYDPHPSELNHAWSQAGGISIGGEEMLLYQAIGQVCLMTGRGAQAWTAGKPVDMDEVDGTLEDAMRAALREAMK</sequence>
<dbReference type="GO" id="GO:0019632">
    <property type="term" value="P:shikimate metabolic process"/>
    <property type="evidence" value="ECO:0007669"/>
    <property type="project" value="TreeGrafter"/>
</dbReference>
<dbReference type="InterPro" id="IPR022893">
    <property type="entry name" value="Shikimate_DH_fam"/>
</dbReference>
<evidence type="ECO:0000313" key="4">
    <source>
        <dbReference type="EMBL" id="KFI49165.1"/>
    </source>
</evidence>
<dbReference type="PANTHER" id="PTHR21089">
    <property type="entry name" value="SHIKIMATE DEHYDROGENASE"/>
    <property type="match status" value="1"/>
</dbReference>
<dbReference type="Pfam" id="PF08501">
    <property type="entry name" value="Shikimate_dh_N"/>
    <property type="match status" value="1"/>
</dbReference>
<dbReference type="GO" id="GO:0050661">
    <property type="term" value="F:NADP binding"/>
    <property type="evidence" value="ECO:0007669"/>
    <property type="project" value="TreeGrafter"/>
</dbReference>
<dbReference type="EMBL" id="JGYQ01000002">
    <property type="protein sequence ID" value="KFI49165.1"/>
    <property type="molecule type" value="Genomic_DNA"/>
</dbReference>
<dbReference type="OrthoDB" id="9776868at2"/>
<gene>
    <name evidence="4" type="ORF">BBOU_0028</name>
</gene>
<dbReference type="RefSeq" id="WP_051616730.1">
    <property type="nucleotide sequence ID" value="NZ_JGYQ01000002.1"/>
</dbReference>
<comment type="pathway">
    <text evidence="1">Metabolic intermediate biosynthesis; chorismate biosynthesis; chorismate from D-erythrose 4-phosphate and phosphoenolpyruvate: step 4/7.</text>
</comment>
<evidence type="ECO:0000256" key="1">
    <source>
        <dbReference type="ARBA" id="ARBA00004871"/>
    </source>
</evidence>
<dbReference type="InterPro" id="IPR036291">
    <property type="entry name" value="NAD(P)-bd_dom_sf"/>
</dbReference>
<keyword evidence="4" id="KW-0560">Oxidoreductase</keyword>
<dbReference type="Proteomes" id="UP000029093">
    <property type="component" value="Unassembled WGS sequence"/>
</dbReference>
<dbReference type="GO" id="GO:0005829">
    <property type="term" value="C:cytosol"/>
    <property type="evidence" value="ECO:0007669"/>
    <property type="project" value="TreeGrafter"/>
</dbReference>